<dbReference type="Proteomes" id="UP000585507">
    <property type="component" value="Unassembled WGS sequence"/>
</dbReference>
<keyword evidence="1" id="KW-1133">Transmembrane helix</keyword>
<evidence type="ECO:0008006" key="4">
    <source>
        <dbReference type="Google" id="ProtNLM"/>
    </source>
</evidence>
<keyword evidence="3" id="KW-1185">Reference proteome</keyword>
<evidence type="ECO:0000313" key="2">
    <source>
        <dbReference type="EMBL" id="MBB5537250.1"/>
    </source>
</evidence>
<evidence type="ECO:0000256" key="1">
    <source>
        <dbReference type="SAM" id="Phobius"/>
    </source>
</evidence>
<accession>A0A7W8UD74</accession>
<protein>
    <recommendedName>
        <fullName evidence="4">DUF2214 domain-containing protein</fullName>
    </recommendedName>
</protein>
<comment type="caution">
    <text evidence="2">The sequence shown here is derived from an EMBL/GenBank/DDBJ whole genome shotgun (WGS) entry which is preliminary data.</text>
</comment>
<reference evidence="2 3" key="1">
    <citation type="submission" date="2020-08" db="EMBL/GenBank/DDBJ databases">
        <title>Genomic Encyclopedia of Type Strains, Phase IV (KMG-V): Genome sequencing to study the core and pangenomes of soil and plant-associated prokaryotes.</title>
        <authorList>
            <person name="Whitman W."/>
        </authorList>
    </citation>
    <scope>NUCLEOTIDE SEQUENCE [LARGE SCALE GENOMIC DNA]</scope>
    <source>
        <strain evidence="2 3">SEMIA 4084</strain>
    </source>
</reference>
<sequence>MSGTDLLQWLAGWPGAALLRRFSIAYLFVNAAHILGIGLIVGAILPLDLRLMGLLRAPPVAAIGPFLSRAAAAGVALAVLSGFWLFTVRPAHYLTNPAFLIKLALIAAAIVNLGYLHMSGAWGAVATGAPAGGLVRLCAFLSFFLWLGALLAGRWIGFL</sequence>
<feature type="transmembrane region" description="Helical" evidence="1">
    <location>
        <begin position="137"/>
        <end position="156"/>
    </location>
</feature>
<dbReference type="RefSeq" id="WP_018329437.1">
    <property type="nucleotide sequence ID" value="NZ_JACHBK010000009.1"/>
</dbReference>
<evidence type="ECO:0000313" key="3">
    <source>
        <dbReference type="Proteomes" id="UP000585507"/>
    </source>
</evidence>
<dbReference type="AlphaFoldDB" id="A0A7W8UD74"/>
<proteinExistence type="predicted"/>
<feature type="transmembrane region" description="Helical" evidence="1">
    <location>
        <begin position="24"/>
        <end position="45"/>
    </location>
</feature>
<organism evidence="2 3">
    <name type="scientific">Rhizobium giardinii</name>
    <dbReference type="NCBI Taxonomy" id="56731"/>
    <lineage>
        <taxon>Bacteria</taxon>
        <taxon>Pseudomonadati</taxon>
        <taxon>Pseudomonadota</taxon>
        <taxon>Alphaproteobacteria</taxon>
        <taxon>Hyphomicrobiales</taxon>
        <taxon>Rhizobiaceae</taxon>
        <taxon>Rhizobium/Agrobacterium group</taxon>
        <taxon>Rhizobium</taxon>
    </lineage>
</organism>
<feature type="transmembrane region" description="Helical" evidence="1">
    <location>
        <begin position="66"/>
        <end position="86"/>
    </location>
</feature>
<gene>
    <name evidence="2" type="ORF">GGD55_003966</name>
</gene>
<keyword evidence="1" id="KW-0472">Membrane</keyword>
<name>A0A7W8UD74_9HYPH</name>
<feature type="transmembrane region" description="Helical" evidence="1">
    <location>
        <begin position="98"/>
        <end position="116"/>
    </location>
</feature>
<keyword evidence="1" id="KW-0812">Transmembrane</keyword>
<dbReference type="EMBL" id="JACHBK010000009">
    <property type="protein sequence ID" value="MBB5537250.1"/>
    <property type="molecule type" value="Genomic_DNA"/>
</dbReference>